<dbReference type="Gene3D" id="3.30.70.80">
    <property type="entry name" value="Peptidase S8 propeptide/proteinase inhibitor I9"/>
    <property type="match status" value="1"/>
</dbReference>
<comment type="caution">
    <text evidence="2">The sequence shown here is derived from an EMBL/GenBank/DDBJ whole genome shotgun (WGS) entry which is preliminary data.</text>
</comment>
<dbReference type="GO" id="GO:0004866">
    <property type="term" value="F:endopeptidase inhibitor activity"/>
    <property type="evidence" value="ECO:0007669"/>
    <property type="project" value="TreeGrafter"/>
</dbReference>
<dbReference type="AlphaFoldDB" id="A0A9W9J4S5"/>
<protein>
    <submittedName>
        <fullName evidence="2">Proteinase inhibitor propeptide</fullName>
    </submittedName>
</protein>
<dbReference type="RefSeq" id="XP_058303558.1">
    <property type="nucleotide sequence ID" value="XM_058456659.1"/>
</dbReference>
<keyword evidence="3" id="KW-1185">Reference proteome</keyword>
<dbReference type="PANTHER" id="PTHR28288:SF2">
    <property type="entry name" value="PROTEASE B INHIBITOR 2"/>
    <property type="match status" value="1"/>
</dbReference>
<evidence type="ECO:0000256" key="1">
    <source>
        <dbReference type="ARBA" id="ARBA00038069"/>
    </source>
</evidence>
<gene>
    <name evidence="2" type="ORF">N7498_009603</name>
</gene>
<dbReference type="OrthoDB" id="5518345at2759"/>
<organism evidence="2 3">
    <name type="scientific">Penicillium cinerascens</name>
    <dbReference type="NCBI Taxonomy" id="70096"/>
    <lineage>
        <taxon>Eukaryota</taxon>
        <taxon>Fungi</taxon>
        <taxon>Dikarya</taxon>
        <taxon>Ascomycota</taxon>
        <taxon>Pezizomycotina</taxon>
        <taxon>Eurotiomycetes</taxon>
        <taxon>Eurotiomycetidae</taxon>
        <taxon>Eurotiales</taxon>
        <taxon>Aspergillaceae</taxon>
        <taxon>Penicillium</taxon>
    </lineage>
</organism>
<proteinExistence type="inferred from homology"/>
<dbReference type="GeneID" id="83183960"/>
<sequence length="70" mass="7786">MPLYNITLKEGSSPEELEKAKDDVRAKGGIIKHEYSLIKGFTAEFPEDLAQTLDSTEHIHVEQDGVVSTQ</sequence>
<reference evidence="2" key="1">
    <citation type="submission" date="2022-12" db="EMBL/GenBank/DDBJ databases">
        <authorList>
            <person name="Petersen C."/>
        </authorList>
    </citation>
    <scope>NUCLEOTIDE SEQUENCE</scope>
    <source>
        <strain evidence="2">IBT 15544</strain>
    </source>
</reference>
<dbReference type="InterPro" id="IPR052471">
    <property type="entry name" value="PBI_I9"/>
</dbReference>
<name>A0A9W9J4S5_9EURO</name>
<comment type="similarity">
    <text evidence="1">Belongs to the protease inhibitor I9 family.</text>
</comment>
<accession>A0A9W9J4S5</accession>
<evidence type="ECO:0000313" key="2">
    <source>
        <dbReference type="EMBL" id="KAJ5190618.1"/>
    </source>
</evidence>
<dbReference type="PANTHER" id="PTHR28288">
    <property type="entry name" value="PROTEASE B INHIBITOR 2"/>
    <property type="match status" value="1"/>
</dbReference>
<dbReference type="GO" id="GO:0042144">
    <property type="term" value="P:vacuole fusion, non-autophagic"/>
    <property type="evidence" value="ECO:0007669"/>
    <property type="project" value="TreeGrafter"/>
</dbReference>
<dbReference type="EMBL" id="JAPQKR010000016">
    <property type="protein sequence ID" value="KAJ5190618.1"/>
    <property type="molecule type" value="Genomic_DNA"/>
</dbReference>
<evidence type="ECO:0000313" key="3">
    <source>
        <dbReference type="Proteomes" id="UP001150904"/>
    </source>
</evidence>
<dbReference type="SUPFAM" id="SSF54897">
    <property type="entry name" value="Protease propeptides/inhibitors"/>
    <property type="match status" value="1"/>
</dbReference>
<reference evidence="2" key="2">
    <citation type="journal article" date="2023" name="IMA Fungus">
        <title>Comparative genomic study of the Penicillium genus elucidates a diverse pangenome and 15 lateral gene transfer events.</title>
        <authorList>
            <person name="Petersen C."/>
            <person name="Sorensen T."/>
            <person name="Nielsen M.R."/>
            <person name="Sondergaard T.E."/>
            <person name="Sorensen J.L."/>
            <person name="Fitzpatrick D.A."/>
            <person name="Frisvad J.C."/>
            <person name="Nielsen K.L."/>
        </authorList>
    </citation>
    <scope>NUCLEOTIDE SEQUENCE</scope>
    <source>
        <strain evidence="2">IBT 15544</strain>
    </source>
</reference>
<dbReference type="InterPro" id="IPR037045">
    <property type="entry name" value="S8pro/Inhibitor_I9_sf"/>
</dbReference>
<dbReference type="Proteomes" id="UP001150904">
    <property type="component" value="Unassembled WGS sequence"/>
</dbReference>
<dbReference type="FunFam" id="3.30.70.80:FF:000005">
    <property type="entry name" value="Proteinase inhibitor I2B"/>
    <property type="match status" value="1"/>
</dbReference>